<dbReference type="Pfam" id="PF13769">
    <property type="entry name" value="Virulence_fact"/>
    <property type="match status" value="1"/>
</dbReference>
<keyword evidence="3" id="KW-1185">Reference proteome</keyword>
<dbReference type="Gene3D" id="3.30.1370.70">
    <property type="entry name" value="Scaffold protein Nfu/NifU, N-terminal domain"/>
    <property type="match status" value="1"/>
</dbReference>
<dbReference type="Proteomes" id="UP000278746">
    <property type="component" value="Unassembled WGS sequence"/>
</dbReference>
<dbReference type="InterPro" id="IPR014824">
    <property type="entry name" value="Nfu/NifU_N"/>
</dbReference>
<feature type="domain" description="Scaffold protein Nfu/NifU N-terminal" evidence="1">
    <location>
        <begin position="4"/>
        <end position="87"/>
    </location>
</feature>
<dbReference type="Gene3D" id="1.25.10.10">
    <property type="entry name" value="Leucine-rich Repeat Variant"/>
    <property type="match status" value="1"/>
</dbReference>
<dbReference type="Pfam" id="PF13646">
    <property type="entry name" value="HEAT_2"/>
    <property type="match status" value="1"/>
</dbReference>
<dbReference type="InterPro" id="IPR025989">
    <property type="entry name" value="Virulence_F_dom"/>
</dbReference>
<dbReference type="OrthoDB" id="420201at2"/>
<dbReference type="EMBL" id="RHIB01000001">
    <property type="protein sequence ID" value="RNA69199.1"/>
    <property type="molecule type" value="Genomic_DNA"/>
</dbReference>
<gene>
    <name evidence="2" type="ORF">EBO34_04415</name>
</gene>
<name>A0A3M7TVD7_9BACI</name>
<dbReference type="Pfam" id="PF08712">
    <property type="entry name" value="Nfu_N"/>
    <property type="match status" value="1"/>
</dbReference>
<dbReference type="AlphaFoldDB" id="A0A3M7TVD7"/>
<evidence type="ECO:0000313" key="3">
    <source>
        <dbReference type="Proteomes" id="UP000278746"/>
    </source>
</evidence>
<proteinExistence type="predicted"/>
<dbReference type="InterPro" id="IPR011989">
    <property type="entry name" value="ARM-like"/>
</dbReference>
<dbReference type="InterPro" id="IPR004155">
    <property type="entry name" value="PBS_lyase_HEAT"/>
</dbReference>
<dbReference type="InterPro" id="IPR036498">
    <property type="entry name" value="Nfu/NifU_N_sf"/>
</dbReference>
<accession>A0A3M7TVD7</accession>
<reference evidence="2 3" key="1">
    <citation type="submission" date="2018-10" db="EMBL/GenBank/DDBJ databases">
        <title>Bacillus Keqinensis sp. nov., a moderately halophilic bacterium isolated from a saline-alkaline lake.</title>
        <authorList>
            <person name="Wang H."/>
        </authorList>
    </citation>
    <scope>NUCLEOTIDE SEQUENCE [LARGE SCALE GENOMIC DNA]</scope>
    <source>
        <strain evidence="2 3">KQ-3</strain>
    </source>
</reference>
<evidence type="ECO:0000313" key="2">
    <source>
        <dbReference type="EMBL" id="RNA69199.1"/>
    </source>
</evidence>
<dbReference type="GO" id="GO:0016491">
    <property type="term" value="F:oxidoreductase activity"/>
    <property type="evidence" value="ECO:0007669"/>
    <property type="project" value="TreeGrafter"/>
</dbReference>
<dbReference type="PANTHER" id="PTHR12697:SF37">
    <property type="entry name" value="CONSERVED VIRULENCE FACTOR C"/>
    <property type="match status" value="1"/>
</dbReference>
<dbReference type="SUPFAM" id="SSF110836">
    <property type="entry name" value="Hypothetical protein SAV1430"/>
    <property type="match status" value="1"/>
</dbReference>
<organism evidence="2 3">
    <name type="scientific">Alteribacter keqinensis</name>
    <dbReference type="NCBI Taxonomy" id="2483800"/>
    <lineage>
        <taxon>Bacteria</taxon>
        <taxon>Bacillati</taxon>
        <taxon>Bacillota</taxon>
        <taxon>Bacilli</taxon>
        <taxon>Bacillales</taxon>
        <taxon>Bacillaceae</taxon>
        <taxon>Alteribacter</taxon>
    </lineage>
</organism>
<comment type="caution">
    <text evidence="2">The sequence shown here is derived from an EMBL/GenBank/DDBJ whole genome shotgun (WGS) entry which is preliminary data.</text>
</comment>
<dbReference type="SMART" id="SM00567">
    <property type="entry name" value="EZ_HEAT"/>
    <property type="match status" value="3"/>
</dbReference>
<dbReference type="SUPFAM" id="SSF48371">
    <property type="entry name" value="ARM repeat"/>
    <property type="match status" value="1"/>
</dbReference>
<protein>
    <submittedName>
        <fullName evidence="2">Virulence factor</fullName>
    </submittedName>
</protein>
<dbReference type="InterPro" id="IPR016024">
    <property type="entry name" value="ARM-type_fold"/>
</dbReference>
<dbReference type="RefSeq" id="WP_122896720.1">
    <property type="nucleotide sequence ID" value="NZ_RHIB01000001.1"/>
</dbReference>
<dbReference type="PANTHER" id="PTHR12697">
    <property type="entry name" value="PBS LYASE HEAT-LIKE PROTEIN"/>
    <property type="match status" value="1"/>
</dbReference>
<sequence length="375" mass="42218">MRIKDIEPTPSPNTMKLTLTESLPQGKSNNYTPKNIEGAPQFVKELFEIEGVKGVYHVADFIAVERNGKVDWQLILPKVREVFGEEGQVTGGQEMQLDEHFGEVSVAVQMFKGIPMQVKATAGDEEVREGLPEAFQTAVADAQLPDDNVVFQRKWAEQKPRYGDVKEVAKEVVEELEAAYTDARLEKLVKAAKNPTPAGTVKKKEWITVTPEMMDEPDWRKRFEYFEQMNPTIDDLPVIEKALDDEKASIRRLATVYLGMIEDEKVLPLLEKALQDKSVTVRRTAGDCMSDIGSAKAIPAMIESLKDKNKLVRWRAAMFLYEVGDERAIEVLKDAQEDPEFEVSMQVKLALARIEGGEEAKGSVWKQMTDTIQKG</sequence>
<dbReference type="SMART" id="SM00932">
    <property type="entry name" value="Nfu_N"/>
    <property type="match status" value="1"/>
</dbReference>
<evidence type="ECO:0000259" key="1">
    <source>
        <dbReference type="SMART" id="SM00932"/>
    </source>
</evidence>